<dbReference type="PROSITE" id="PS50885">
    <property type="entry name" value="HAMP"/>
    <property type="match status" value="1"/>
</dbReference>
<dbReference type="PRINTS" id="PR00344">
    <property type="entry name" value="BCTRLSENSOR"/>
</dbReference>
<keyword evidence="12" id="KW-1133">Transmembrane helix</keyword>
<evidence type="ECO:0000256" key="5">
    <source>
        <dbReference type="ARBA" id="ARBA00022553"/>
    </source>
</evidence>
<evidence type="ECO:0000259" key="14">
    <source>
        <dbReference type="PROSITE" id="PS50885"/>
    </source>
</evidence>
<evidence type="ECO:0000256" key="9">
    <source>
        <dbReference type="ARBA" id="ARBA00022840"/>
    </source>
</evidence>
<evidence type="ECO:0000256" key="6">
    <source>
        <dbReference type="ARBA" id="ARBA00022679"/>
    </source>
</evidence>
<dbReference type="CDD" id="cd06225">
    <property type="entry name" value="HAMP"/>
    <property type="match status" value="1"/>
</dbReference>
<comment type="subcellular location">
    <subcellularLocation>
        <location evidence="2">Cell membrane</location>
    </subcellularLocation>
</comment>
<keyword evidence="7" id="KW-0547">Nucleotide-binding</keyword>
<keyword evidence="9" id="KW-0067">ATP-binding</keyword>
<dbReference type="PROSITE" id="PS50109">
    <property type="entry name" value="HIS_KIN"/>
    <property type="match status" value="1"/>
</dbReference>
<dbReference type="Pfam" id="PF00672">
    <property type="entry name" value="HAMP"/>
    <property type="match status" value="1"/>
</dbReference>
<organism evidence="15">
    <name type="scientific">Caldithrix abyssi</name>
    <dbReference type="NCBI Taxonomy" id="187145"/>
    <lineage>
        <taxon>Bacteria</taxon>
        <taxon>Pseudomonadati</taxon>
        <taxon>Calditrichota</taxon>
        <taxon>Calditrichia</taxon>
        <taxon>Calditrichales</taxon>
        <taxon>Calditrichaceae</taxon>
        <taxon>Caldithrix</taxon>
    </lineage>
</organism>
<dbReference type="SMART" id="SM00387">
    <property type="entry name" value="HATPase_c"/>
    <property type="match status" value="1"/>
</dbReference>
<protein>
    <recommendedName>
        <fullName evidence="3">histidine kinase</fullName>
        <ecNumber evidence="3">2.7.13.3</ecNumber>
    </recommendedName>
</protein>
<dbReference type="SMART" id="SM00388">
    <property type="entry name" value="HisKA"/>
    <property type="match status" value="1"/>
</dbReference>
<dbReference type="SUPFAM" id="SSF47384">
    <property type="entry name" value="Homodimeric domain of signal transducing histidine kinase"/>
    <property type="match status" value="1"/>
</dbReference>
<evidence type="ECO:0000256" key="11">
    <source>
        <dbReference type="ARBA" id="ARBA00023136"/>
    </source>
</evidence>
<evidence type="ECO:0000256" key="12">
    <source>
        <dbReference type="SAM" id="Phobius"/>
    </source>
</evidence>
<dbReference type="InterPro" id="IPR003661">
    <property type="entry name" value="HisK_dim/P_dom"/>
</dbReference>
<dbReference type="InterPro" id="IPR050351">
    <property type="entry name" value="BphY/WalK/GraS-like"/>
</dbReference>
<evidence type="ECO:0000259" key="13">
    <source>
        <dbReference type="PROSITE" id="PS50109"/>
    </source>
</evidence>
<dbReference type="InterPro" id="IPR003594">
    <property type="entry name" value="HATPase_dom"/>
</dbReference>
<dbReference type="InterPro" id="IPR003660">
    <property type="entry name" value="HAMP_dom"/>
</dbReference>
<evidence type="ECO:0000256" key="1">
    <source>
        <dbReference type="ARBA" id="ARBA00000085"/>
    </source>
</evidence>
<feature type="transmembrane region" description="Helical" evidence="12">
    <location>
        <begin position="12"/>
        <end position="32"/>
    </location>
</feature>
<evidence type="ECO:0000256" key="4">
    <source>
        <dbReference type="ARBA" id="ARBA00022475"/>
    </source>
</evidence>
<keyword evidence="8 15" id="KW-0418">Kinase</keyword>
<dbReference type="InterPro" id="IPR036890">
    <property type="entry name" value="HATPase_C_sf"/>
</dbReference>
<dbReference type="EC" id="2.7.13.3" evidence="3"/>
<dbReference type="GO" id="GO:0005524">
    <property type="term" value="F:ATP binding"/>
    <property type="evidence" value="ECO:0007669"/>
    <property type="project" value="UniProtKB-KW"/>
</dbReference>
<dbReference type="GO" id="GO:0005886">
    <property type="term" value="C:plasma membrane"/>
    <property type="evidence" value="ECO:0007669"/>
    <property type="project" value="UniProtKB-SubCell"/>
</dbReference>
<dbReference type="CDD" id="cd00082">
    <property type="entry name" value="HisKA"/>
    <property type="match status" value="1"/>
</dbReference>
<dbReference type="AlphaFoldDB" id="A0A7V4WWP6"/>
<dbReference type="Pfam" id="PF02518">
    <property type="entry name" value="HATPase_c"/>
    <property type="match status" value="1"/>
</dbReference>
<dbReference type="FunFam" id="3.30.565.10:FF:000006">
    <property type="entry name" value="Sensor histidine kinase WalK"/>
    <property type="match status" value="1"/>
</dbReference>
<dbReference type="Proteomes" id="UP000885779">
    <property type="component" value="Unassembled WGS sequence"/>
</dbReference>
<comment type="catalytic activity">
    <reaction evidence="1">
        <text>ATP + protein L-histidine = ADP + protein N-phospho-L-histidine.</text>
        <dbReference type="EC" id="2.7.13.3"/>
    </reaction>
</comment>
<dbReference type="GO" id="GO:0016036">
    <property type="term" value="P:cellular response to phosphate starvation"/>
    <property type="evidence" value="ECO:0007669"/>
    <property type="project" value="TreeGrafter"/>
</dbReference>
<keyword evidence="12" id="KW-0812">Transmembrane</keyword>
<name>A0A7V4WWP6_CALAY</name>
<dbReference type="SUPFAM" id="SSF158472">
    <property type="entry name" value="HAMP domain-like"/>
    <property type="match status" value="1"/>
</dbReference>
<dbReference type="GO" id="GO:0004721">
    <property type="term" value="F:phosphoprotein phosphatase activity"/>
    <property type="evidence" value="ECO:0007669"/>
    <property type="project" value="TreeGrafter"/>
</dbReference>
<dbReference type="Pfam" id="PF00512">
    <property type="entry name" value="HisKA"/>
    <property type="match status" value="1"/>
</dbReference>
<dbReference type="EMBL" id="DRQG01000131">
    <property type="protein sequence ID" value="HGY56807.1"/>
    <property type="molecule type" value="Genomic_DNA"/>
</dbReference>
<gene>
    <name evidence="15" type="ORF">ENK44_13960</name>
</gene>
<keyword evidence="6" id="KW-0808">Transferase</keyword>
<proteinExistence type="predicted"/>
<keyword evidence="5" id="KW-0597">Phosphoprotein</keyword>
<evidence type="ECO:0000256" key="10">
    <source>
        <dbReference type="ARBA" id="ARBA00023012"/>
    </source>
</evidence>
<dbReference type="FunFam" id="1.10.287.130:FF:000008">
    <property type="entry name" value="Two-component sensor histidine kinase"/>
    <property type="match status" value="1"/>
</dbReference>
<dbReference type="SMART" id="SM00304">
    <property type="entry name" value="HAMP"/>
    <property type="match status" value="1"/>
</dbReference>
<dbReference type="InterPro" id="IPR004358">
    <property type="entry name" value="Sig_transdc_His_kin-like_C"/>
</dbReference>
<dbReference type="PANTHER" id="PTHR45453">
    <property type="entry name" value="PHOSPHATE REGULON SENSOR PROTEIN PHOR"/>
    <property type="match status" value="1"/>
</dbReference>
<dbReference type="CDD" id="cd00075">
    <property type="entry name" value="HATPase"/>
    <property type="match status" value="1"/>
</dbReference>
<dbReference type="Gene3D" id="6.10.340.10">
    <property type="match status" value="1"/>
</dbReference>
<sequence length="506" mass="57680">MKQFFRTLFGKISLIFLLLIFILGATEVFISVKSSVNYVCEASQKLNYSLARDLAHRFEPMLKDSLNYNAINSTIKELMVMNPKVDIYLVDKHGHLIAYFEKPEKIKRKMINIEPIRDFVKESSYGSLPIFGDDPLDKTRRKVFSAAPITIGKNEQGYLYVILASARYELAAEGIRGSYILKTSAIALSTILVFGAVVGMIFFFFVTKRLRQVTHTVRAFEQGDYSQRLPVTSDDEVSELAAAFNRMADTIQKNIRDMERNAILRRELIANISHDLRSPLSSIQGYIETVLMKDDRLSKDERKKFLETILKNVTNLSQLVQELFDLSKFDAKESKPNREPFSIADLTQDVVLKFQPIAEGLNIHLVTKLPVNLPFVYADIGMIERVLSNLIDNALRYTESGGKVTVRLERINADCVRISISDTGKGIPEKDLPYVFDRFYRVEKSRTRNSVEGSGLGLAIAKKIVEAHNSIIKVESKLNSGTVFYFDLKTYQKEKDKNPRLFVHRL</sequence>
<feature type="domain" description="Histidine kinase" evidence="13">
    <location>
        <begin position="271"/>
        <end position="492"/>
    </location>
</feature>
<dbReference type="GO" id="GO:0000155">
    <property type="term" value="F:phosphorelay sensor kinase activity"/>
    <property type="evidence" value="ECO:0007669"/>
    <property type="project" value="InterPro"/>
</dbReference>
<evidence type="ECO:0000256" key="3">
    <source>
        <dbReference type="ARBA" id="ARBA00012438"/>
    </source>
</evidence>
<keyword evidence="4" id="KW-1003">Cell membrane</keyword>
<evidence type="ECO:0000256" key="2">
    <source>
        <dbReference type="ARBA" id="ARBA00004236"/>
    </source>
</evidence>
<comment type="caution">
    <text evidence="15">The sequence shown here is derived from an EMBL/GenBank/DDBJ whole genome shotgun (WGS) entry which is preliminary data.</text>
</comment>
<evidence type="ECO:0000256" key="8">
    <source>
        <dbReference type="ARBA" id="ARBA00022777"/>
    </source>
</evidence>
<evidence type="ECO:0000256" key="7">
    <source>
        <dbReference type="ARBA" id="ARBA00022741"/>
    </source>
</evidence>
<feature type="transmembrane region" description="Helical" evidence="12">
    <location>
        <begin position="185"/>
        <end position="206"/>
    </location>
</feature>
<keyword evidence="10" id="KW-0902">Two-component regulatory system</keyword>
<dbReference type="SUPFAM" id="SSF55874">
    <property type="entry name" value="ATPase domain of HSP90 chaperone/DNA topoisomerase II/histidine kinase"/>
    <property type="match status" value="1"/>
</dbReference>
<dbReference type="Gene3D" id="3.30.565.10">
    <property type="entry name" value="Histidine kinase-like ATPase, C-terminal domain"/>
    <property type="match status" value="1"/>
</dbReference>
<dbReference type="PANTHER" id="PTHR45453:SF1">
    <property type="entry name" value="PHOSPHATE REGULON SENSOR PROTEIN PHOR"/>
    <property type="match status" value="1"/>
</dbReference>
<reference evidence="15" key="1">
    <citation type="journal article" date="2020" name="mSystems">
        <title>Genome- and Community-Level Interaction Insights into Carbon Utilization and Element Cycling Functions of Hydrothermarchaeota in Hydrothermal Sediment.</title>
        <authorList>
            <person name="Zhou Z."/>
            <person name="Liu Y."/>
            <person name="Xu W."/>
            <person name="Pan J."/>
            <person name="Luo Z.H."/>
            <person name="Li M."/>
        </authorList>
    </citation>
    <scope>NUCLEOTIDE SEQUENCE [LARGE SCALE GENOMIC DNA]</scope>
    <source>
        <strain evidence="15">HyVt-577</strain>
    </source>
</reference>
<dbReference type="InterPro" id="IPR005467">
    <property type="entry name" value="His_kinase_dom"/>
</dbReference>
<keyword evidence="11 12" id="KW-0472">Membrane</keyword>
<feature type="domain" description="HAMP" evidence="14">
    <location>
        <begin position="204"/>
        <end position="256"/>
    </location>
</feature>
<accession>A0A7V4WWP6</accession>
<dbReference type="InterPro" id="IPR036097">
    <property type="entry name" value="HisK_dim/P_sf"/>
</dbReference>
<evidence type="ECO:0000313" key="15">
    <source>
        <dbReference type="EMBL" id="HGY56807.1"/>
    </source>
</evidence>
<dbReference type="Gene3D" id="1.10.287.130">
    <property type="match status" value="1"/>
</dbReference>